<dbReference type="HOGENOM" id="CLU_023273_1_1_1"/>
<dbReference type="Proteomes" id="UP000006753">
    <property type="component" value="Unassembled WGS sequence"/>
</dbReference>
<dbReference type="SUPFAM" id="SSF56784">
    <property type="entry name" value="HAD-like"/>
    <property type="match status" value="1"/>
</dbReference>
<dbReference type="SFLD" id="SFLDS00003">
    <property type="entry name" value="Haloacid_Dehalogenase"/>
    <property type="match status" value="1"/>
</dbReference>
<evidence type="ECO:0000313" key="4">
    <source>
        <dbReference type="EMBL" id="EKD20336.1"/>
    </source>
</evidence>
<name>K1X5A7_MARBU</name>
<dbReference type="GO" id="GO:0000287">
    <property type="term" value="F:magnesium ion binding"/>
    <property type="evidence" value="ECO:0007669"/>
    <property type="project" value="InterPro"/>
</dbReference>
<evidence type="ECO:0000256" key="2">
    <source>
        <dbReference type="ARBA" id="ARBA00022801"/>
    </source>
</evidence>
<dbReference type="FunCoup" id="K1X5A7">
    <property type="interactions" value="610"/>
</dbReference>
<proteinExistence type="predicted"/>
<dbReference type="PANTHER" id="PTHR20371">
    <property type="entry name" value="ENOLASE-PHOSPHATASE E1"/>
    <property type="match status" value="1"/>
</dbReference>
<keyword evidence="2" id="KW-0378">Hydrolase</keyword>
<dbReference type="SFLD" id="SFLDG01129">
    <property type="entry name" value="C1.5:_HAD__Beta-PGM__Phosphata"/>
    <property type="match status" value="1"/>
</dbReference>
<dbReference type="InParanoid" id="K1X5A7"/>
<dbReference type="STRING" id="1072389.K1X5A7"/>
<dbReference type="GeneID" id="18756953"/>
<dbReference type="AlphaFoldDB" id="K1X5A7"/>
<dbReference type="OMA" id="LQGMVWE"/>
<accession>K1X5A7</accession>
<dbReference type="GO" id="GO:0019509">
    <property type="term" value="P:L-methionine salvage from methylthioadenosine"/>
    <property type="evidence" value="ECO:0007669"/>
    <property type="project" value="EnsemblFungi"/>
</dbReference>
<keyword evidence="1" id="KW-0028">Amino-acid biosynthesis</keyword>
<dbReference type="InterPro" id="IPR023943">
    <property type="entry name" value="Enolase-ppase_E1"/>
</dbReference>
<dbReference type="Gene3D" id="3.40.50.1000">
    <property type="entry name" value="HAD superfamily/HAD-like"/>
    <property type="match status" value="1"/>
</dbReference>
<dbReference type="OrthoDB" id="272500at2759"/>
<keyword evidence="5" id="KW-1185">Reference proteome</keyword>
<reference evidence="4 5" key="1">
    <citation type="journal article" date="2012" name="BMC Genomics">
        <title>Sequencing the genome of Marssonina brunnea reveals fungus-poplar co-evolution.</title>
        <authorList>
            <person name="Zhu S."/>
            <person name="Cao Y.-Z."/>
            <person name="Jiang C."/>
            <person name="Tan B.-Y."/>
            <person name="Wang Z."/>
            <person name="Feng S."/>
            <person name="Zhang L."/>
            <person name="Su X.-H."/>
            <person name="Brejova B."/>
            <person name="Vinar T."/>
            <person name="Xu M."/>
            <person name="Wang M.-X."/>
            <person name="Zhang S.-G."/>
            <person name="Huang M.-R."/>
            <person name="Wu R."/>
            <person name="Zhou Y."/>
        </authorList>
    </citation>
    <scope>NUCLEOTIDE SEQUENCE [LARGE SCALE GENOMIC DNA]</scope>
    <source>
        <strain evidence="4 5">MB_m1</strain>
    </source>
</reference>
<dbReference type="eggNOG" id="KOG2630">
    <property type="taxonomic scope" value="Eukaryota"/>
</dbReference>
<dbReference type="GO" id="GO:0043874">
    <property type="term" value="F:acireductone synthase activity"/>
    <property type="evidence" value="ECO:0007669"/>
    <property type="project" value="InterPro"/>
</dbReference>
<organism evidence="4 5">
    <name type="scientific">Marssonina brunnea f. sp. multigermtubi (strain MB_m1)</name>
    <name type="common">Marssonina leaf spot fungus</name>
    <dbReference type="NCBI Taxonomy" id="1072389"/>
    <lineage>
        <taxon>Eukaryota</taxon>
        <taxon>Fungi</taxon>
        <taxon>Dikarya</taxon>
        <taxon>Ascomycota</taxon>
        <taxon>Pezizomycotina</taxon>
        <taxon>Leotiomycetes</taxon>
        <taxon>Helotiales</taxon>
        <taxon>Drepanopezizaceae</taxon>
        <taxon>Drepanopeziza</taxon>
    </lineage>
</organism>
<evidence type="ECO:0000313" key="5">
    <source>
        <dbReference type="Proteomes" id="UP000006753"/>
    </source>
</evidence>
<dbReference type="Pfam" id="PF00702">
    <property type="entry name" value="Hydrolase"/>
    <property type="match status" value="1"/>
</dbReference>
<dbReference type="PANTHER" id="PTHR20371:SF1">
    <property type="entry name" value="ENOLASE-PHOSPHATASE E1"/>
    <property type="match status" value="1"/>
</dbReference>
<evidence type="ECO:0000256" key="3">
    <source>
        <dbReference type="ARBA" id="ARBA00023167"/>
    </source>
</evidence>
<dbReference type="KEGG" id="mbe:MBM_01018"/>
<protein>
    <submittedName>
        <fullName evidence="4">Putative Enolase-phosphatase E1</fullName>
    </submittedName>
</protein>
<dbReference type="SFLD" id="SFLDG01133">
    <property type="entry name" value="C1.5.4:_Enolase-phosphatase_Li"/>
    <property type="match status" value="1"/>
</dbReference>
<dbReference type="Gene3D" id="1.10.720.60">
    <property type="match status" value="1"/>
</dbReference>
<dbReference type="InterPro" id="IPR023214">
    <property type="entry name" value="HAD_sf"/>
</dbReference>
<dbReference type="EMBL" id="JH921429">
    <property type="protein sequence ID" value="EKD20336.1"/>
    <property type="molecule type" value="Genomic_DNA"/>
</dbReference>
<dbReference type="InterPro" id="IPR036412">
    <property type="entry name" value="HAD-like_sf"/>
</dbReference>
<dbReference type="CDD" id="cd01629">
    <property type="entry name" value="HAD_EP"/>
    <property type="match status" value="1"/>
</dbReference>
<gene>
    <name evidence="4" type="ORF">MBM_01018</name>
</gene>
<dbReference type="NCBIfam" id="TIGR01691">
    <property type="entry name" value="enolase-ppase"/>
    <property type="match status" value="1"/>
</dbReference>
<evidence type="ECO:0000256" key="1">
    <source>
        <dbReference type="ARBA" id="ARBA00022605"/>
    </source>
</evidence>
<sequence length="244" mass="26726">MSAMAAGALDFDVALLDIEGTVCPISFVKEVLMPYSLTALDPVLATAWDSPTFTPYRDAFPAEHRASPAYFRSHVHDLVARDVKIAYLKNLQGYLWLAGYQAGSLTCPLFPDVVPFFKRCRASRVPIIIYSSGSVAAQKLLFQYTNGREEDGEKDLTGLIDGYFDTVNAGLKGEKASYEKIAGTRPEPIGRWLFLSDRVEEVEAAKAAGMQSAVVVREGNAALSDAEREKHVVVRSFEEVGPKA</sequence>
<keyword evidence="3" id="KW-0486">Methionine biosynthesis</keyword>